<proteinExistence type="predicted"/>
<evidence type="ECO:0000313" key="2">
    <source>
        <dbReference type="Proteomes" id="UP000694924"/>
    </source>
</evidence>
<dbReference type="Pfam" id="PF00651">
    <property type="entry name" value="BTB"/>
    <property type="match status" value="1"/>
</dbReference>
<reference evidence="3" key="1">
    <citation type="submission" date="2025-08" db="UniProtKB">
        <authorList>
            <consortium name="RefSeq"/>
        </authorList>
    </citation>
    <scope>IDENTIFICATION</scope>
    <source>
        <tissue evidence="3">Whole body</tissue>
    </source>
</reference>
<accession>A0ABM1I000</accession>
<evidence type="ECO:0000259" key="1">
    <source>
        <dbReference type="PROSITE" id="PS50097"/>
    </source>
</evidence>
<protein>
    <submittedName>
        <fullName evidence="3">Uncharacterized protein LOC107064884</fullName>
    </submittedName>
</protein>
<dbReference type="InterPro" id="IPR011333">
    <property type="entry name" value="SKP1/BTB/POZ_sf"/>
</dbReference>
<keyword evidence="2" id="KW-1185">Reference proteome</keyword>
<organism evidence="2 3">
    <name type="scientific">Polistes dominula</name>
    <name type="common">European paper wasp</name>
    <name type="synonym">Vespa dominula</name>
    <dbReference type="NCBI Taxonomy" id="743375"/>
    <lineage>
        <taxon>Eukaryota</taxon>
        <taxon>Metazoa</taxon>
        <taxon>Ecdysozoa</taxon>
        <taxon>Arthropoda</taxon>
        <taxon>Hexapoda</taxon>
        <taxon>Insecta</taxon>
        <taxon>Pterygota</taxon>
        <taxon>Neoptera</taxon>
        <taxon>Endopterygota</taxon>
        <taxon>Hymenoptera</taxon>
        <taxon>Apocrita</taxon>
        <taxon>Aculeata</taxon>
        <taxon>Vespoidea</taxon>
        <taxon>Vespidae</taxon>
        <taxon>Polistinae</taxon>
        <taxon>Polistini</taxon>
        <taxon>Polistes</taxon>
    </lineage>
</organism>
<feature type="domain" description="BTB" evidence="1">
    <location>
        <begin position="164"/>
        <end position="233"/>
    </location>
</feature>
<gene>
    <name evidence="3" type="primary">LOC107064884</name>
</gene>
<dbReference type="PROSITE" id="PS50097">
    <property type="entry name" value="BTB"/>
    <property type="match status" value="1"/>
</dbReference>
<dbReference type="InterPro" id="IPR000210">
    <property type="entry name" value="BTB/POZ_dom"/>
</dbReference>
<dbReference type="GeneID" id="107064884"/>
<dbReference type="SMART" id="SM00225">
    <property type="entry name" value="BTB"/>
    <property type="match status" value="1"/>
</dbReference>
<evidence type="ECO:0000313" key="3">
    <source>
        <dbReference type="RefSeq" id="XP_015173537.1"/>
    </source>
</evidence>
<dbReference type="SUPFAM" id="SSF54695">
    <property type="entry name" value="POZ domain"/>
    <property type="match status" value="1"/>
</dbReference>
<name>A0ABM1I000_POLDO</name>
<dbReference type="RefSeq" id="XP_015173537.1">
    <property type="nucleotide sequence ID" value="XM_015318051.1"/>
</dbReference>
<dbReference type="Proteomes" id="UP000694924">
    <property type="component" value="Unplaced"/>
</dbReference>
<dbReference type="PANTHER" id="PTHR24413">
    <property type="entry name" value="SPECKLE-TYPE POZ PROTEIN"/>
    <property type="match status" value="1"/>
</dbReference>
<dbReference type="Gene3D" id="3.30.710.10">
    <property type="entry name" value="Potassium Channel Kv1.1, Chain A"/>
    <property type="match status" value="1"/>
</dbReference>
<sequence length="306" mass="35802">MYSCFPKIDPRPFTTAQNKGFGHCLTNYTYIILTPIDGETIVTPSFYLNGHEKTAHIEIKWETKKVKVRLVIGNELVYVKPAIVKIIISQDDKSHIAKFKFNKEDMDKESWIEFVRPNFDKPLFIHFAFYLIYHKLNRKLNKTIPLKVELSERLKRLYKDKIYADFLIKVGSIEFLTHKSVLSARSPVFADLLNKNTEQQDEMKDVLVINEIEPKIFEIFLKYLYQFEIDTIENSNINLIVSLLQLAITYKVDDFKLELCKLATNSFTPENIHEWIQHSSNLKLEYIRTVAVSCLNNCVLAQIPPF</sequence>